<organism evidence="1">
    <name type="scientific">marine sediment metagenome</name>
    <dbReference type="NCBI Taxonomy" id="412755"/>
    <lineage>
        <taxon>unclassified sequences</taxon>
        <taxon>metagenomes</taxon>
        <taxon>ecological metagenomes</taxon>
    </lineage>
</organism>
<proteinExistence type="predicted"/>
<gene>
    <name evidence="1" type="ORF">S06H3_28422</name>
</gene>
<evidence type="ECO:0000313" key="1">
    <source>
        <dbReference type="EMBL" id="GAI28701.1"/>
    </source>
</evidence>
<dbReference type="EMBL" id="BARV01016584">
    <property type="protein sequence ID" value="GAI28701.1"/>
    <property type="molecule type" value="Genomic_DNA"/>
</dbReference>
<protein>
    <submittedName>
        <fullName evidence="1">Uncharacterized protein</fullName>
    </submittedName>
</protein>
<accession>X1NEQ7</accession>
<sequence length="35" mass="4262">EYYLRPFKPNFITTEELSREINSIEQEIENLRAMS</sequence>
<dbReference type="AlphaFoldDB" id="X1NEQ7"/>
<name>X1NEQ7_9ZZZZ</name>
<comment type="caution">
    <text evidence="1">The sequence shown here is derived from an EMBL/GenBank/DDBJ whole genome shotgun (WGS) entry which is preliminary data.</text>
</comment>
<feature type="non-terminal residue" evidence="1">
    <location>
        <position position="1"/>
    </location>
</feature>
<reference evidence="1" key="1">
    <citation type="journal article" date="2014" name="Front. Microbiol.">
        <title>High frequency of phylogenetically diverse reductive dehalogenase-homologous genes in deep subseafloor sedimentary metagenomes.</title>
        <authorList>
            <person name="Kawai M."/>
            <person name="Futagami T."/>
            <person name="Toyoda A."/>
            <person name="Takaki Y."/>
            <person name="Nishi S."/>
            <person name="Hori S."/>
            <person name="Arai W."/>
            <person name="Tsubouchi T."/>
            <person name="Morono Y."/>
            <person name="Uchiyama I."/>
            <person name="Ito T."/>
            <person name="Fujiyama A."/>
            <person name="Inagaki F."/>
            <person name="Takami H."/>
        </authorList>
    </citation>
    <scope>NUCLEOTIDE SEQUENCE</scope>
    <source>
        <strain evidence="1">Expedition CK06-06</strain>
    </source>
</reference>